<dbReference type="HOGENOM" id="CLU_031988_0_0_0"/>
<dbReference type="STRING" id="454171.CP488_02629"/>
<evidence type="ECO:0000256" key="3">
    <source>
        <dbReference type="ARBA" id="ARBA00022801"/>
    </source>
</evidence>
<dbReference type="InterPro" id="IPR017853">
    <property type="entry name" value="GH"/>
</dbReference>
<evidence type="ECO:0000256" key="5">
    <source>
        <dbReference type="RuleBase" id="RU361168"/>
    </source>
</evidence>
<dbReference type="PANTHER" id="PTHR11452:SF42">
    <property type="entry name" value="ALPHA-GALACTOSIDASE"/>
    <property type="match status" value="1"/>
</dbReference>
<dbReference type="SUPFAM" id="SSF51011">
    <property type="entry name" value="Glycosyl hydrolase domain"/>
    <property type="match status" value="1"/>
</dbReference>
<keyword evidence="4 5" id="KW-0326">Glycosidase</keyword>
<keyword evidence="2" id="KW-0732">Signal</keyword>
<dbReference type="InterPro" id="IPR013780">
    <property type="entry name" value="Glyco_hydro_b"/>
</dbReference>
<feature type="domain" description="Alpha galactosidase C-terminal" evidence="6">
    <location>
        <begin position="361"/>
        <end position="435"/>
    </location>
</feature>
<evidence type="ECO:0000313" key="8">
    <source>
        <dbReference type="Proteomes" id="UP000014227"/>
    </source>
</evidence>
<reference evidence="7" key="1">
    <citation type="submission" date="2013-03" db="EMBL/GenBank/DDBJ databases">
        <authorList>
            <person name="Stott M."/>
        </authorList>
    </citation>
    <scope>NUCLEOTIDE SEQUENCE</scope>
    <source>
        <strain evidence="7">T49</strain>
    </source>
</reference>
<evidence type="ECO:0000256" key="1">
    <source>
        <dbReference type="ARBA" id="ARBA00009743"/>
    </source>
</evidence>
<dbReference type="InterPro" id="IPR002241">
    <property type="entry name" value="Glyco_hydro_27"/>
</dbReference>
<evidence type="ECO:0000256" key="4">
    <source>
        <dbReference type="ARBA" id="ARBA00023295"/>
    </source>
</evidence>
<dbReference type="OrthoDB" id="9807519at2"/>
<dbReference type="PRINTS" id="PR00740">
    <property type="entry name" value="GLHYDRLASE27"/>
</dbReference>
<dbReference type="Pfam" id="PF16499">
    <property type="entry name" value="Melibiase_2"/>
    <property type="match status" value="2"/>
</dbReference>
<dbReference type="GO" id="GO:0005975">
    <property type="term" value="P:carbohydrate metabolic process"/>
    <property type="evidence" value="ECO:0007669"/>
    <property type="project" value="InterPro"/>
</dbReference>
<keyword evidence="8" id="KW-1185">Reference proteome</keyword>
<dbReference type="InParanoid" id="S0EUF4"/>
<proteinExistence type="inferred from homology"/>
<dbReference type="SUPFAM" id="SSF51445">
    <property type="entry name" value="(Trans)glycosidases"/>
    <property type="match status" value="1"/>
</dbReference>
<dbReference type="PANTHER" id="PTHR11452">
    <property type="entry name" value="ALPHA-GALACTOSIDASE/ALPHA-N-ACETYLGALACTOSAMINIDASE"/>
    <property type="match status" value="1"/>
</dbReference>
<dbReference type="Proteomes" id="UP000014227">
    <property type="component" value="Chromosome I"/>
</dbReference>
<sequence>MKRALQSVLFLFLFVQPQVFQKAAKAPKPFMGWSSWSLEAVRSPSYNGEDWLTAEHVKEQADAMHRLLQPYGYLYINLDSGWKGGYDAFGRPLPDRKKFPEGIAAIARYVHRYGQKLGIYYTVGIWGDLYQANPQILGTSAHLRDILVQPPTPGNGWVNGTYKIDFSKPAAKAYIASIAQEFANWGVDLLKLDGVTPGSDHNDLSIDNRAEVAAWAQALAHTGRPIWLELSWNLDPHYADFWQRYANGWRITDDIDRYGPTLTSWPQVKVRFEAAARWYQNAGPGKGWNDFDSLDIGNGALDGLTDAERQTMMTLWAIECSPLYPGDDLTHLDSYGLRLLTNTEVIAVDQAGRPAHPVRFGSQQVWAVQNADGSLVVALFNLDDQATVPVTVTWWELGLTGPVKAHDLWSHRDLGIYNDRFTQLLAPHACCLVRLIPQQN</sequence>
<organism evidence="7 8">
    <name type="scientific">Chthonomonas calidirosea (strain DSM 23976 / ICMP 18418 / T49)</name>
    <dbReference type="NCBI Taxonomy" id="1303518"/>
    <lineage>
        <taxon>Bacteria</taxon>
        <taxon>Bacillati</taxon>
        <taxon>Armatimonadota</taxon>
        <taxon>Chthonomonadia</taxon>
        <taxon>Chthonomonadales</taxon>
        <taxon>Chthonomonadaceae</taxon>
        <taxon>Chthonomonas</taxon>
    </lineage>
</organism>
<dbReference type="EC" id="3.2.1.22" evidence="5"/>
<dbReference type="Gene3D" id="3.20.20.70">
    <property type="entry name" value="Aldolase class I"/>
    <property type="match status" value="1"/>
</dbReference>
<comment type="catalytic activity">
    <reaction evidence="5">
        <text>Hydrolysis of terminal, non-reducing alpha-D-galactose residues in alpha-D-galactosides, including galactose oligosaccharides, galactomannans and galactolipids.</text>
        <dbReference type="EC" id="3.2.1.22"/>
    </reaction>
</comment>
<name>S0EUF4_CHTCT</name>
<accession>S0EUF4</accession>
<dbReference type="CDD" id="cd14792">
    <property type="entry name" value="GH27"/>
    <property type="match status" value="1"/>
</dbReference>
<dbReference type="RefSeq" id="WP_016482818.1">
    <property type="nucleotide sequence ID" value="NC_021487.1"/>
</dbReference>
<dbReference type="GO" id="GO:0004557">
    <property type="term" value="F:alpha-galactosidase activity"/>
    <property type="evidence" value="ECO:0007669"/>
    <property type="project" value="UniProtKB-EC"/>
</dbReference>
<dbReference type="Pfam" id="PF17801">
    <property type="entry name" value="Melibiase_C"/>
    <property type="match status" value="1"/>
</dbReference>
<evidence type="ECO:0000256" key="2">
    <source>
        <dbReference type="ARBA" id="ARBA00022729"/>
    </source>
</evidence>
<dbReference type="InterPro" id="IPR013785">
    <property type="entry name" value="Aldolase_TIM"/>
</dbReference>
<keyword evidence="3 5" id="KW-0378">Hydrolase</keyword>
<dbReference type="eggNOG" id="COG1501">
    <property type="taxonomic scope" value="Bacteria"/>
</dbReference>
<dbReference type="Gene3D" id="2.60.40.1180">
    <property type="entry name" value="Golgi alpha-mannosidase II"/>
    <property type="match status" value="1"/>
</dbReference>
<dbReference type="EMBL" id="HF951689">
    <property type="protein sequence ID" value="CCW35282.1"/>
    <property type="molecule type" value="Genomic_DNA"/>
</dbReference>
<comment type="similarity">
    <text evidence="1 5">Belongs to the glycosyl hydrolase 27 family.</text>
</comment>
<dbReference type="InterPro" id="IPR041233">
    <property type="entry name" value="Melibiase_C"/>
</dbReference>
<dbReference type="PATRIC" id="fig|1303518.3.peg.1500"/>
<gene>
    <name evidence="7" type="ORF">CCALI_01466</name>
</gene>
<dbReference type="KEGG" id="ccz:CCALI_01466"/>
<reference evidence="7" key="2">
    <citation type="submission" date="2013-06" db="EMBL/GenBank/DDBJ databases">
        <title>Genome sequence of Chthonomonas calidirosea, the first sequenced genome from the Armatimonadetes phylum (formally candidate division OP10).</title>
        <authorList>
            <person name="Lee K.C.Y."/>
            <person name="Morgan X.C."/>
            <person name="Dunfield P.F."/>
            <person name="Tamas I."/>
            <person name="Houghton K.M."/>
            <person name="Vyssotski M."/>
            <person name="Ryan J.L.J."/>
            <person name="Lagutin K."/>
            <person name="McDonald I.R."/>
            <person name="Stott M.B."/>
        </authorList>
    </citation>
    <scope>NUCLEOTIDE SEQUENCE</scope>
    <source>
        <strain evidence="7">T49</strain>
    </source>
</reference>
<evidence type="ECO:0000313" key="7">
    <source>
        <dbReference type="EMBL" id="CCW35282.1"/>
    </source>
</evidence>
<dbReference type="AlphaFoldDB" id="S0EUF4"/>
<evidence type="ECO:0000259" key="6">
    <source>
        <dbReference type="Pfam" id="PF17801"/>
    </source>
</evidence>
<keyword evidence="5" id="KW-1015">Disulfide bond</keyword>
<protein>
    <recommendedName>
        <fullName evidence="5">Alpha-galactosidase</fullName>
        <ecNumber evidence="5">3.2.1.22</ecNumber>
    </recommendedName>
    <alternativeName>
        <fullName evidence="5">Melibiase</fullName>
    </alternativeName>
</protein>